<reference evidence="1" key="2">
    <citation type="submission" date="2021-04" db="EMBL/GenBank/DDBJ databases">
        <authorList>
            <person name="Gilroy R."/>
        </authorList>
    </citation>
    <scope>NUCLEOTIDE SEQUENCE</scope>
    <source>
        <strain evidence="1">CHK188-4685</strain>
    </source>
</reference>
<evidence type="ECO:0000313" key="2">
    <source>
        <dbReference type="Proteomes" id="UP000886804"/>
    </source>
</evidence>
<gene>
    <name evidence="1" type="ORF">H9716_01730</name>
</gene>
<sequence length="62" mass="7316">MSKWEVMRNTGCYQVWRQTRPLRPGEPMHSGVREMRGCFHTEAEAQAYADQLNREEEETDGE</sequence>
<comment type="caution">
    <text evidence="1">The sequence shown here is derived from an EMBL/GenBank/DDBJ whole genome shotgun (WGS) entry which is preliminary data.</text>
</comment>
<reference evidence="1" key="1">
    <citation type="journal article" date="2021" name="PeerJ">
        <title>Extensive microbial diversity within the chicken gut microbiome revealed by metagenomics and culture.</title>
        <authorList>
            <person name="Gilroy R."/>
            <person name="Ravi A."/>
            <person name="Getino M."/>
            <person name="Pursley I."/>
            <person name="Horton D.L."/>
            <person name="Alikhan N.F."/>
            <person name="Baker D."/>
            <person name="Gharbi K."/>
            <person name="Hall N."/>
            <person name="Watson M."/>
            <person name="Adriaenssens E.M."/>
            <person name="Foster-Nyarko E."/>
            <person name="Jarju S."/>
            <person name="Secka A."/>
            <person name="Antonio M."/>
            <person name="Oren A."/>
            <person name="Chaudhuri R.R."/>
            <person name="La Ragione R."/>
            <person name="Hildebrand F."/>
            <person name="Pallen M.J."/>
        </authorList>
    </citation>
    <scope>NUCLEOTIDE SEQUENCE</scope>
    <source>
        <strain evidence="1">CHK188-4685</strain>
    </source>
</reference>
<dbReference type="Proteomes" id="UP000886804">
    <property type="component" value="Unassembled WGS sequence"/>
</dbReference>
<accession>A0A9D2L5V1</accession>
<organism evidence="1 2">
    <name type="scientific">Candidatus Enterocloster faecavium</name>
    <dbReference type="NCBI Taxonomy" id="2838560"/>
    <lineage>
        <taxon>Bacteria</taxon>
        <taxon>Bacillati</taxon>
        <taxon>Bacillota</taxon>
        <taxon>Clostridia</taxon>
        <taxon>Lachnospirales</taxon>
        <taxon>Lachnospiraceae</taxon>
        <taxon>Enterocloster</taxon>
    </lineage>
</organism>
<dbReference type="AlphaFoldDB" id="A0A9D2L5V1"/>
<evidence type="ECO:0000313" key="1">
    <source>
        <dbReference type="EMBL" id="HJB06567.1"/>
    </source>
</evidence>
<protein>
    <submittedName>
        <fullName evidence="1">Uncharacterized protein</fullName>
    </submittedName>
</protein>
<dbReference type="EMBL" id="DWYS01000021">
    <property type="protein sequence ID" value="HJB06567.1"/>
    <property type="molecule type" value="Genomic_DNA"/>
</dbReference>
<name>A0A9D2L5V1_9FIRM</name>
<proteinExistence type="predicted"/>